<dbReference type="InterPro" id="IPR006195">
    <property type="entry name" value="aa-tRNA-synth_II"/>
</dbReference>
<comment type="catalytic activity">
    <reaction evidence="12">
        <text>tRNA(Ser) + L-serine + ATP = L-seryl-tRNA(Ser) + AMP + diphosphate + H(+)</text>
        <dbReference type="Rhea" id="RHEA:12292"/>
        <dbReference type="Rhea" id="RHEA-COMP:9669"/>
        <dbReference type="Rhea" id="RHEA-COMP:9703"/>
        <dbReference type="ChEBI" id="CHEBI:15378"/>
        <dbReference type="ChEBI" id="CHEBI:30616"/>
        <dbReference type="ChEBI" id="CHEBI:33019"/>
        <dbReference type="ChEBI" id="CHEBI:33384"/>
        <dbReference type="ChEBI" id="CHEBI:78442"/>
        <dbReference type="ChEBI" id="CHEBI:78533"/>
        <dbReference type="ChEBI" id="CHEBI:456215"/>
        <dbReference type="EC" id="6.1.1.11"/>
    </reaction>
</comment>
<sequence>MVLDLDLFRVDKGGNPDKIRENQSKRYSDATLVDQVVEADSQWRKIRFSLDNWNKLRNLCSKQIGEKMKNKEPVGDDDTLPKEILDKLESLTPDEMQKLTVSQIKNVRTLVDKGMETCNNEVTRLEKQRKEMLFEVGNLLHESVHISNDEDENPVEKTFGNSDVRKKYSHVDLALMIDGVDTDRGAAVAGGRGYFLKGPLVFLEHALIQHATRMLYEKGFVPIMTPYFMRKEVMQEVAQLSQFDEELYKVVGKGADEAGYEEKYLIATSEQPIAAYHRGEWMDKNDLPKKYAGFSSCFRQEVGAHGRDTRGIFRVHQFEKVEQFVICSPHDNISWEMFDSMVKNAEEFTQSLGIPYRVVNIVSGALNNAAAKKLDLEAWFPGSGAFRELVSCSNCTDYQARRLQVRYGQTKKMGASTEYVHMLNATMCAVSRVICAILENFQEEEGIAIPKALHPYVPQDLHFMKFVKPAPIDEKPEAKKHKKKGKSKVANAANESGCLDTKMQSLNVEK</sequence>
<dbReference type="CDD" id="cd00770">
    <property type="entry name" value="SerRS_core"/>
    <property type="match status" value="1"/>
</dbReference>
<evidence type="ECO:0000256" key="4">
    <source>
        <dbReference type="ARBA" id="ARBA00022490"/>
    </source>
</evidence>
<evidence type="ECO:0000256" key="11">
    <source>
        <dbReference type="ARBA" id="ARBA00047929"/>
    </source>
</evidence>
<name>A0A6P8IA72_ACTTE</name>
<dbReference type="Proteomes" id="UP000515163">
    <property type="component" value="Unplaced"/>
</dbReference>
<feature type="compositionally biased region" description="Basic residues" evidence="15">
    <location>
        <begin position="478"/>
        <end position="487"/>
    </location>
</feature>
<feature type="binding site" evidence="14">
    <location>
        <begin position="299"/>
        <end position="301"/>
    </location>
    <ligand>
        <name>ATP</name>
        <dbReference type="ChEBI" id="CHEBI:30616"/>
    </ligand>
</feature>
<dbReference type="NCBIfam" id="TIGR00414">
    <property type="entry name" value="serS"/>
    <property type="match status" value="1"/>
</dbReference>
<accession>A0A6P8IA72</accession>
<dbReference type="PIRSF" id="PIRSF001529">
    <property type="entry name" value="Ser-tRNA-synth_IIa"/>
    <property type="match status" value="1"/>
</dbReference>
<comment type="subcellular location">
    <subcellularLocation>
        <location evidence="1">Cytoplasm</location>
    </subcellularLocation>
</comment>
<evidence type="ECO:0000256" key="12">
    <source>
        <dbReference type="ARBA" id="ARBA00048823"/>
    </source>
</evidence>
<keyword evidence="17" id="KW-1185">Reference proteome</keyword>
<feature type="domain" description="Aminoacyl-transfer RNA synthetases class-II family profile" evidence="16">
    <location>
        <begin position="207"/>
        <end position="450"/>
    </location>
</feature>
<dbReference type="Pfam" id="PF00587">
    <property type="entry name" value="tRNA-synt_2b"/>
    <property type="match status" value="1"/>
</dbReference>
<comment type="similarity">
    <text evidence="2">Belongs to the class-II aminoacyl-tRNA synthetase family. Type-1 seryl-tRNA synthetase subfamily.</text>
</comment>
<dbReference type="EC" id="6.1.1.11" evidence="3"/>
<comment type="catalytic activity">
    <reaction evidence="11">
        <text>tRNA(Sec) + L-serine + ATP = L-seryl-tRNA(Sec) + AMP + diphosphate + H(+)</text>
        <dbReference type="Rhea" id="RHEA:42580"/>
        <dbReference type="Rhea" id="RHEA-COMP:9742"/>
        <dbReference type="Rhea" id="RHEA-COMP:10128"/>
        <dbReference type="ChEBI" id="CHEBI:15378"/>
        <dbReference type="ChEBI" id="CHEBI:30616"/>
        <dbReference type="ChEBI" id="CHEBI:33019"/>
        <dbReference type="ChEBI" id="CHEBI:33384"/>
        <dbReference type="ChEBI" id="CHEBI:78442"/>
        <dbReference type="ChEBI" id="CHEBI:78533"/>
        <dbReference type="ChEBI" id="CHEBI:456215"/>
        <dbReference type="EC" id="6.1.1.11"/>
    </reaction>
</comment>
<dbReference type="GO" id="GO:0004828">
    <property type="term" value="F:serine-tRNA ligase activity"/>
    <property type="evidence" value="ECO:0007669"/>
    <property type="project" value="UniProtKB-EC"/>
</dbReference>
<dbReference type="InterPro" id="IPR042103">
    <property type="entry name" value="SerRS_1_N_sf"/>
</dbReference>
<dbReference type="SUPFAM" id="SSF55681">
    <property type="entry name" value="Class II aaRS and biotin synthetases"/>
    <property type="match status" value="1"/>
</dbReference>
<dbReference type="KEGG" id="aten:116300296"/>
<dbReference type="InParanoid" id="A0A6P8IA72"/>
<dbReference type="SUPFAM" id="SSF46589">
    <property type="entry name" value="tRNA-binding arm"/>
    <property type="match status" value="1"/>
</dbReference>
<evidence type="ECO:0000256" key="6">
    <source>
        <dbReference type="ARBA" id="ARBA00022741"/>
    </source>
</evidence>
<evidence type="ECO:0000313" key="18">
    <source>
        <dbReference type="RefSeq" id="XP_031564993.1"/>
    </source>
</evidence>
<keyword evidence="8" id="KW-0648">Protein biosynthesis</keyword>
<evidence type="ECO:0000256" key="15">
    <source>
        <dbReference type="SAM" id="MobiDB-lite"/>
    </source>
</evidence>
<evidence type="ECO:0000256" key="13">
    <source>
        <dbReference type="PIRSR" id="PIRSR001529-1"/>
    </source>
</evidence>
<dbReference type="AlphaFoldDB" id="A0A6P8IA72"/>
<feature type="binding site" evidence="13">
    <location>
        <position position="268"/>
    </location>
    <ligand>
        <name>L-serine</name>
        <dbReference type="ChEBI" id="CHEBI:33384"/>
    </ligand>
</feature>
<dbReference type="GeneID" id="116300296"/>
<proteinExistence type="inferred from homology"/>
<keyword evidence="7 14" id="KW-0067">ATP-binding</keyword>
<dbReference type="PROSITE" id="PS50862">
    <property type="entry name" value="AA_TRNA_LIGASE_II"/>
    <property type="match status" value="1"/>
</dbReference>
<dbReference type="InterPro" id="IPR045864">
    <property type="entry name" value="aa-tRNA-synth_II/BPL/LPL"/>
</dbReference>
<dbReference type="GO" id="GO:0005524">
    <property type="term" value="F:ATP binding"/>
    <property type="evidence" value="ECO:0007669"/>
    <property type="project" value="UniProtKB-KW"/>
</dbReference>
<evidence type="ECO:0000256" key="1">
    <source>
        <dbReference type="ARBA" id="ARBA00004496"/>
    </source>
</evidence>
<evidence type="ECO:0000259" key="16">
    <source>
        <dbReference type="PROSITE" id="PS50862"/>
    </source>
</evidence>
<dbReference type="InterPro" id="IPR002314">
    <property type="entry name" value="aa-tRNA-synt_IIb"/>
</dbReference>
<keyword evidence="9" id="KW-0030">Aminoacyl-tRNA synthetase</keyword>
<dbReference type="RefSeq" id="XP_031564993.1">
    <property type="nucleotide sequence ID" value="XM_031709133.1"/>
</dbReference>
<dbReference type="FunFam" id="3.30.930.10:FF:000027">
    <property type="entry name" value="Serine--tRNA ligase, cytoplasmic"/>
    <property type="match status" value="1"/>
</dbReference>
<evidence type="ECO:0000256" key="3">
    <source>
        <dbReference type="ARBA" id="ARBA00012840"/>
    </source>
</evidence>
<dbReference type="Pfam" id="PF02403">
    <property type="entry name" value="Seryl_tRNA_N"/>
    <property type="match status" value="1"/>
</dbReference>
<feature type="binding site" evidence="13">
    <location>
        <position position="322"/>
    </location>
    <ligand>
        <name>L-serine</name>
        <dbReference type="ChEBI" id="CHEBI:33384"/>
    </ligand>
</feature>
<evidence type="ECO:0000256" key="7">
    <source>
        <dbReference type="ARBA" id="ARBA00022840"/>
    </source>
</evidence>
<dbReference type="GO" id="GO:0006434">
    <property type="term" value="P:seryl-tRNA aminoacylation"/>
    <property type="evidence" value="ECO:0007669"/>
    <property type="project" value="InterPro"/>
</dbReference>
<keyword evidence="4" id="KW-0963">Cytoplasm</keyword>
<feature type="binding site" evidence="13">
    <location>
        <position position="299"/>
    </location>
    <ligand>
        <name>L-serine</name>
        <dbReference type="ChEBI" id="CHEBI:33384"/>
    </ligand>
</feature>
<dbReference type="InterPro" id="IPR015866">
    <property type="entry name" value="Ser-tRNA-synth_1_N"/>
</dbReference>
<evidence type="ECO:0000256" key="8">
    <source>
        <dbReference type="ARBA" id="ARBA00022917"/>
    </source>
</evidence>
<dbReference type="Gene3D" id="1.10.287.40">
    <property type="entry name" value="Serine-tRNA synthetase, tRNA binding domain"/>
    <property type="match status" value="1"/>
</dbReference>
<dbReference type="FunCoup" id="A0A6P8IA72">
    <property type="interactions" value="1997"/>
</dbReference>
<dbReference type="FunFam" id="1.10.287.40:FF:000002">
    <property type="entry name" value="Serine--tRNA ligase, cytoplasmic"/>
    <property type="match status" value="1"/>
</dbReference>
<feature type="site" description="Important for serine binding" evidence="13">
    <location>
        <position position="426"/>
    </location>
</feature>
<organism evidence="17 18">
    <name type="scientific">Actinia tenebrosa</name>
    <name type="common">Australian red waratah sea anemone</name>
    <dbReference type="NCBI Taxonomy" id="6105"/>
    <lineage>
        <taxon>Eukaryota</taxon>
        <taxon>Metazoa</taxon>
        <taxon>Cnidaria</taxon>
        <taxon>Anthozoa</taxon>
        <taxon>Hexacorallia</taxon>
        <taxon>Actiniaria</taxon>
        <taxon>Actiniidae</taxon>
        <taxon>Actinia</taxon>
    </lineage>
</organism>
<dbReference type="InterPro" id="IPR033729">
    <property type="entry name" value="SerRS_core"/>
</dbReference>
<dbReference type="OrthoDB" id="10264585at2759"/>
<dbReference type="GO" id="GO:0005737">
    <property type="term" value="C:cytoplasm"/>
    <property type="evidence" value="ECO:0007669"/>
    <property type="project" value="UniProtKB-SubCell"/>
</dbReference>
<feature type="region of interest" description="Disordered" evidence="15">
    <location>
        <begin position="472"/>
        <end position="510"/>
    </location>
</feature>
<dbReference type="PRINTS" id="PR00981">
    <property type="entry name" value="TRNASYNTHSER"/>
</dbReference>
<gene>
    <name evidence="18" type="primary">LOC116300296</name>
</gene>
<evidence type="ECO:0000313" key="17">
    <source>
        <dbReference type="Proteomes" id="UP000515163"/>
    </source>
</evidence>
<dbReference type="PANTHER" id="PTHR11778">
    <property type="entry name" value="SERYL-TRNA SYNTHETASE"/>
    <property type="match status" value="1"/>
</dbReference>
<feature type="binding site" evidence="14">
    <location>
        <begin position="315"/>
        <end position="318"/>
    </location>
    <ligand>
        <name>ATP</name>
        <dbReference type="ChEBI" id="CHEBI:30616"/>
    </ligand>
</feature>
<evidence type="ECO:0000256" key="14">
    <source>
        <dbReference type="PIRSR" id="PIRSR001529-2"/>
    </source>
</evidence>
<evidence type="ECO:0000256" key="10">
    <source>
        <dbReference type="ARBA" id="ARBA00031113"/>
    </source>
</evidence>
<dbReference type="InterPro" id="IPR002317">
    <property type="entry name" value="Ser-tRNA-ligase_type_1"/>
</dbReference>
<evidence type="ECO:0000256" key="5">
    <source>
        <dbReference type="ARBA" id="ARBA00022598"/>
    </source>
</evidence>
<reference evidence="18" key="1">
    <citation type="submission" date="2025-08" db="UniProtKB">
        <authorList>
            <consortium name="RefSeq"/>
        </authorList>
    </citation>
    <scope>IDENTIFICATION</scope>
    <source>
        <tissue evidence="18">Tentacle</tissue>
    </source>
</reference>
<keyword evidence="5" id="KW-0436">Ligase</keyword>
<protein>
    <recommendedName>
        <fullName evidence="3">serine--tRNA ligase</fullName>
        <ecNumber evidence="3">6.1.1.11</ecNumber>
    </recommendedName>
    <alternativeName>
        <fullName evidence="10">Seryl-tRNA synthetase</fullName>
    </alternativeName>
</protein>
<feature type="binding site" evidence="13">
    <location>
        <position position="424"/>
    </location>
    <ligand>
        <name>L-serine</name>
        <dbReference type="ChEBI" id="CHEBI:33384"/>
    </ligand>
</feature>
<dbReference type="Gene3D" id="3.30.930.10">
    <property type="entry name" value="Bira Bifunctional Protein, Domain 2"/>
    <property type="match status" value="1"/>
</dbReference>
<evidence type="ECO:0000256" key="2">
    <source>
        <dbReference type="ARBA" id="ARBA00010728"/>
    </source>
</evidence>
<dbReference type="InterPro" id="IPR010978">
    <property type="entry name" value="tRNA-bd_arm"/>
</dbReference>
<evidence type="ECO:0000256" key="9">
    <source>
        <dbReference type="ARBA" id="ARBA00023146"/>
    </source>
</evidence>
<feature type="binding site" evidence="14">
    <location>
        <begin position="388"/>
        <end position="391"/>
    </location>
    <ligand>
        <name>ATP</name>
        <dbReference type="ChEBI" id="CHEBI:30616"/>
    </ligand>
</feature>
<keyword evidence="6" id="KW-0547">Nucleotide-binding</keyword>